<accession>A0A7C9A7I0</accession>
<proteinExistence type="predicted"/>
<reference evidence="2" key="2">
    <citation type="submission" date="2020-07" db="EMBL/GenBank/DDBJ databases">
        <authorList>
            <person name="Vera ALvarez R."/>
            <person name="Arias-Moreno D.M."/>
            <person name="Jimenez-Jacinto V."/>
            <person name="Jimenez-Bremont J.F."/>
            <person name="Swaminathan K."/>
            <person name="Moose S.P."/>
            <person name="Guerrero-Gonzalez M.L."/>
            <person name="Marino-Ramirez L."/>
            <person name="Landsman D."/>
            <person name="Rodriguez-Kessler M."/>
            <person name="Delgado-Sanchez P."/>
        </authorList>
    </citation>
    <scope>NUCLEOTIDE SEQUENCE</scope>
    <source>
        <tissue evidence="2">Cladode</tissue>
    </source>
</reference>
<feature type="transmembrane region" description="Helical" evidence="1">
    <location>
        <begin position="46"/>
        <end position="68"/>
    </location>
</feature>
<sequence length="102" mass="11872">MPKTALPERAPLWLPVPAKITLCWARRKVQMTNPTKFRDVVSRSRALLVICMININLLNIPTISYGYIDRCTWVQRVIVNTVHPLICMNMTRKYYVNTVLVE</sequence>
<reference evidence="2" key="1">
    <citation type="journal article" date="2013" name="J. Plant Res.">
        <title>Effect of fungi and light on seed germination of three Opuntia species from semiarid lands of central Mexico.</title>
        <authorList>
            <person name="Delgado-Sanchez P."/>
            <person name="Jimenez-Bremont J.F."/>
            <person name="Guerrero-Gonzalez Mde L."/>
            <person name="Flores J."/>
        </authorList>
    </citation>
    <scope>NUCLEOTIDE SEQUENCE</scope>
    <source>
        <tissue evidence="2">Cladode</tissue>
    </source>
</reference>
<dbReference type="AlphaFoldDB" id="A0A7C9A7I0"/>
<evidence type="ECO:0000313" key="2">
    <source>
        <dbReference type="EMBL" id="MBA4660476.1"/>
    </source>
</evidence>
<dbReference type="EMBL" id="GISG01207992">
    <property type="protein sequence ID" value="MBA4660476.1"/>
    <property type="molecule type" value="Transcribed_RNA"/>
</dbReference>
<keyword evidence="1" id="KW-1133">Transmembrane helix</keyword>
<keyword evidence="1" id="KW-0472">Membrane</keyword>
<name>A0A7C9A7I0_OPUST</name>
<keyword evidence="1" id="KW-0812">Transmembrane</keyword>
<protein>
    <submittedName>
        <fullName evidence="2">Uncharacterized protein</fullName>
    </submittedName>
</protein>
<evidence type="ECO:0000256" key="1">
    <source>
        <dbReference type="SAM" id="Phobius"/>
    </source>
</evidence>
<organism evidence="2">
    <name type="scientific">Opuntia streptacantha</name>
    <name type="common">Prickly pear cactus</name>
    <name type="synonym">Opuntia cardona</name>
    <dbReference type="NCBI Taxonomy" id="393608"/>
    <lineage>
        <taxon>Eukaryota</taxon>
        <taxon>Viridiplantae</taxon>
        <taxon>Streptophyta</taxon>
        <taxon>Embryophyta</taxon>
        <taxon>Tracheophyta</taxon>
        <taxon>Spermatophyta</taxon>
        <taxon>Magnoliopsida</taxon>
        <taxon>eudicotyledons</taxon>
        <taxon>Gunneridae</taxon>
        <taxon>Pentapetalae</taxon>
        <taxon>Caryophyllales</taxon>
        <taxon>Cactineae</taxon>
        <taxon>Cactaceae</taxon>
        <taxon>Opuntioideae</taxon>
        <taxon>Opuntia</taxon>
    </lineage>
</organism>